<evidence type="ECO:0000256" key="2">
    <source>
        <dbReference type="SAM" id="MobiDB-lite"/>
    </source>
</evidence>
<dbReference type="SMART" id="SM00358">
    <property type="entry name" value="DSRM"/>
    <property type="match status" value="2"/>
</dbReference>
<dbReference type="GO" id="GO:0042802">
    <property type="term" value="F:identical protein binding"/>
    <property type="evidence" value="ECO:0007669"/>
    <property type="project" value="InterPro"/>
</dbReference>
<dbReference type="Gene3D" id="3.30.160.590">
    <property type="match status" value="1"/>
</dbReference>
<dbReference type="RefSeq" id="XP_029632963.1">
    <property type="nucleotide sequence ID" value="XM_029777103.2"/>
</dbReference>
<feature type="region of interest" description="Disordered" evidence="2">
    <location>
        <begin position="1"/>
        <end position="45"/>
    </location>
</feature>
<protein>
    <submittedName>
        <fullName evidence="5 6">Microprocessor complex subunit DGCR8-like</fullName>
    </submittedName>
</protein>
<dbReference type="PANTHER" id="PTHR13482">
    <property type="entry name" value="MICRORNA PROCESSOR COMPLEX SUBUNIT DGCR8"/>
    <property type="match status" value="1"/>
</dbReference>
<dbReference type="GO" id="GO:0070878">
    <property type="term" value="F:primary miRNA binding"/>
    <property type="evidence" value="ECO:0007669"/>
    <property type="project" value="TreeGrafter"/>
</dbReference>
<dbReference type="AlphaFoldDB" id="A0A6P7S454"/>
<dbReference type="CDD" id="cd19867">
    <property type="entry name" value="DSRM_DGCR8_rpt1"/>
    <property type="match status" value="1"/>
</dbReference>
<dbReference type="FunFam" id="3.30.160.20:FF:000021">
    <property type="entry name" value="Microprocessor complex subunit DGCR8"/>
    <property type="match status" value="1"/>
</dbReference>
<dbReference type="SUPFAM" id="SSF54768">
    <property type="entry name" value="dsRNA-binding domain-like"/>
    <property type="match status" value="2"/>
</dbReference>
<dbReference type="PANTHER" id="PTHR13482:SF3">
    <property type="entry name" value="MICROPROCESSOR COMPLEX SUBUNIT DGCR8"/>
    <property type="match status" value="1"/>
</dbReference>
<dbReference type="Gene3D" id="2.20.70.10">
    <property type="match status" value="1"/>
</dbReference>
<dbReference type="FunFam" id="3.30.160.590:FF:000001">
    <property type="entry name" value="microprocessor complex subunit DGCR8"/>
    <property type="match status" value="1"/>
</dbReference>
<dbReference type="GO" id="GO:0031053">
    <property type="term" value="P:primary miRNA processing"/>
    <property type="evidence" value="ECO:0007669"/>
    <property type="project" value="InterPro"/>
</dbReference>
<gene>
    <name evidence="5 6 7" type="primary">LOC115208771</name>
</gene>
<feature type="compositionally biased region" description="Basic and acidic residues" evidence="2">
    <location>
        <begin position="158"/>
        <end position="173"/>
    </location>
</feature>
<dbReference type="RefSeq" id="XP_036358580.1">
    <property type="nucleotide sequence ID" value="XM_036502687.1"/>
</dbReference>
<feature type="region of interest" description="Disordered" evidence="2">
    <location>
        <begin position="156"/>
        <end position="178"/>
    </location>
</feature>
<dbReference type="Gene3D" id="3.30.160.20">
    <property type="match status" value="2"/>
</dbReference>
<evidence type="ECO:0000259" key="3">
    <source>
        <dbReference type="PROSITE" id="PS50137"/>
    </source>
</evidence>
<dbReference type="GO" id="GO:0020037">
    <property type="term" value="F:heme binding"/>
    <property type="evidence" value="ECO:0007669"/>
    <property type="project" value="InterPro"/>
</dbReference>
<feature type="domain" description="DRBM" evidence="3">
    <location>
        <begin position="418"/>
        <end position="485"/>
    </location>
</feature>
<evidence type="ECO:0000313" key="7">
    <source>
        <dbReference type="RefSeq" id="XP_036358580.1"/>
    </source>
</evidence>
<dbReference type="KEGG" id="osn:115208771"/>
<organism evidence="4 6">
    <name type="scientific">Octopus sinensis</name>
    <name type="common">East Asian common octopus</name>
    <dbReference type="NCBI Taxonomy" id="2607531"/>
    <lineage>
        <taxon>Eukaryota</taxon>
        <taxon>Metazoa</taxon>
        <taxon>Spiralia</taxon>
        <taxon>Lophotrochozoa</taxon>
        <taxon>Mollusca</taxon>
        <taxon>Cephalopoda</taxon>
        <taxon>Coleoidea</taxon>
        <taxon>Octopodiformes</taxon>
        <taxon>Octopoda</taxon>
        <taxon>Incirrata</taxon>
        <taxon>Octopodidae</taxon>
        <taxon>Octopus</taxon>
    </lineage>
</organism>
<dbReference type="Pfam" id="PF00035">
    <property type="entry name" value="dsrm"/>
    <property type="match status" value="1"/>
</dbReference>
<keyword evidence="4" id="KW-1185">Reference proteome</keyword>
<keyword evidence="1" id="KW-0694">RNA-binding</keyword>
<sequence>MEVPGSPCNADDDEAQNSNDENCQNHILPPSTQTSNLTNNKRLYFDSDDGRKNDIDYGCTPEKRPLIMAPVSSVITCVESYLDCDRESRLPSGEHSAQTSHVFEIIDDIELDDDGLGTDLSARSYISNGRESLDLSSDDDDEEYLDDNEVYAWLEEGVDSRKSGSDGETKDDGSQGPIEVQKIVLKERGHDPFDILPEGWIIVTHNSGMPVYLHKESRVCTLSKPYFLGPGSARKHDIPVSAIPCLHYSRELEKECQRGNLKDLEPLTITEELECTDNQNSEPAENNDESEFPAISENDTDQLNNNLECNTCPMVDVDGSSKTPAVKIECAEERKKENSLDPLELRKYCEKRFEFKKITVKKFKTWKERRRHMSLMKKQSRPALPSNTKLITCPVPSSKGDDKVNRRREFVLNPSGKSYVCILHEYVQHTMRVQPRYIFREVENAQTPYSATIVINDVEYGTGFAGSKKAAKMEAAKATLKVLIPEMNKMTEDNKSYESEDLSFFDEIKIEDPRVYELCNKAGQPTPYQILLECLRRNYGMGDTQCQMEMKTLKHQKSEFTMTVGKHKASVVCKNKREGKQQAAQAILQRLHPHITSWGSLLRLYGRISFKIIREKKEEEQSITELQSQAKSNKPNTAVLEKLREEMRKIKLQRESIKSRGKLRLESAVPVGNVSGLDL</sequence>
<evidence type="ECO:0000256" key="1">
    <source>
        <dbReference type="PROSITE-ProRule" id="PRU00266"/>
    </source>
</evidence>
<reference evidence="5 6" key="1">
    <citation type="submission" date="2025-08" db="UniProtKB">
        <authorList>
            <consortium name="RefSeq"/>
        </authorList>
    </citation>
    <scope>IDENTIFICATION</scope>
</reference>
<accession>A0A6P7S454</accession>
<dbReference type="CDD" id="cd19868">
    <property type="entry name" value="DSRM_DGCR8_rpt2"/>
    <property type="match status" value="1"/>
</dbReference>
<dbReference type="Proteomes" id="UP000515154">
    <property type="component" value="Linkage group LG1"/>
</dbReference>
<dbReference type="InterPro" id="IPR014720">
    <property type="entry name" value="dsRBD_dom"/>
</dbReference>
<evidence type="ECO:0000313" key="6">
    <source>
        <dbReference type="RefSeq" id="XP_029632963.1"/>
    </source>
</evidence>
<dbReference type="FunFam" id="2.20.70.10:FF:000018">
    <property type="entry name" value="DGCR8 microprocessor complex subunit"/>
    <property type="match status" value="1"/>
</dbReference>
<dbReference type="GO" id="GO:0070877">
    <property type="term" value="C:microprocessor complex"/>
    <property type="evidence" value="ECO:0007669"/>
    <property type="project" value="InterPro"/>
</dbReference>
<evidence type="ECO:0000313" key="4">
    <source>
        <dbReference type="Proteomes" id="UP000515154"/>
    </source>
</evidence>
<proteinExistence type="predicted"/>
<dbReference type="PROSITE" id="PS50137">
    <property type="entry name" value="DS_RBD"/>
    <property type="match status" value="1"/>
</dbReference>
<name>A0A6P7S454_9MOLL</name>
<feature type="compositionally biased region" description="Polar residues" evidence="2">
    <location>
        <begin position="16"/>
        <end position="41"/>
    </location>
</feature>
<evidence type="ECO:0000313" key="5">
    <source>
        <dbReference type="RefSeq" id="XP_029632956.1"/>
    </source>
</evidence>
<dbReference type="InterPro" id="IPR040375">
    <property type="entry name" value="DGCR8"/>
</dbReference>
<dbReference type="RefSeq" id="XP_029632956.1">
    <property type="nucleotide sequence ID" value="XM_029777096.2"/>
</dbReference>
<dbReference type="GO" id="GO:0003725">
    <property type="term" value="F:double-stranded RNA binding"/>
    <property type="evidence" value="ECO:0007669"/>
    <property type="project" value="TreeGrafter"/>
</dbReference>